<feature type="region of interest" description="Disordered" evidence="1">
    <location>
        <begin position="207"/>
        <end position="263"/>
    </location>
</feature>
<accession>A0A9Q8ZGQ9</accession>
<feature type="compositionally biased region" description="Acidic residues" evidence="1">
    <location>
        <begin position="227"/>
        <end position="240"/>
    </location>
</feature>
<evidence type="ECO:0000256" key="1">
    <source>
        <dbReference type="SAM" id="MobiDB-lite"/>
    </source>
</evidence>
<dbReference type="AlphaFoldDB" id="A0A9Q8ZGQ9"/>
<evidence type="ECO:0000313" key="2">
    <source>
        <dbReference type="EMBL" id="USP81870.1"/>
    </source>
</evidence>
<dbReference type="GO" id="GO:0016787">
    <property type="term" value="F:hydrolase activity"/>
    <property type="evidence" value="ECO:0007669"/>
    <property type="project" value="UniProtKB-KW"/>
</dbReference>
<organism evidence="2 3">
    <name type="scientific">Curvularia clavata</name>
    <dbReference type="NCBI Taxonomy" id="95742"/>
    <lineage>
        <taxon>Eukaryota</taxon>
        <taxon>Fungi</taxon>
        <taxon>Dikarya</taxon>
        <taxon>Ascomycota</taxon>
        <taxon>Pezizomycotina</taxon>
        <taxon>Dothideomycetes</taxon>
        <taxon>Pleosporomycetidae</taxon>
        <taxon>Pleosporales</taxon>
        <taxon>Pleosporineae</taxon>
        <taxon>Pleosporaceae</taxon>
        <taxon>Curvularia</taxon>
    </lineage>
</organism>
<gene>
    <name evidence="2" type="ORF">yc1106_09144</name>
</gene>
<keyword evidence="2" id="KW-0378">Hydrolase</keyword>
<evidence type="ECO:0000313" key="3">
    <source>
        <dbReference type="Proteomes" id="UP001056012"/>
    </source>
</evidence>
<dbReference type="VEuPathDB" id="FungiDB:yc1106_09144"/>
<reference evidence="2" key="1">
    <citation type="submission" date="2021-12" db="EMBL/GenBank/DDBJ databases">
        <title>Curvularia clavata genome.</title>
        <authorList>
            <person name="Cao Y."/>
        </authorList>
    </citation>
    <scope>NUCLEOTIDE SEQUENCE</scope>
    <source>
        <strain evidence="2">Yc1106</strain>
    </source>
</reference>
<dbReference type="Proteomes" id="UP001056012">
    <property type="component" value="Chromosome 7"/>
</dbReference>
<dbReference type="OrthoDB" id="2888338at2759"/>
<name>A0A9Q8ZGQ9_CURCL</name>
<sequence length="382" mass="42364">MIWSIDFDATVGGGGDANSTINDNLVWIDPKIWETPTPNVQCFFPCTLVLPLLPTETLTTIDYPRIPITVADSIQSTLAFSPITVTEYALSTMAIPTGQAQPKLSTTTAWPQSTWTDDLGQSYSTQPTGATINFPPRDYQLAYMPTLHVRNGVPSPTVSKCAFPALSCPTSESSSLGNALWGSLAKRPVRKSPSPNNIQLHFWEGPLETPDEEEAEPEQCNIKQEEHEDDNQDDSGEPDVPEPGAEPPVFPKDPKPGCYNKGNPGNRASLVKVIDETCNDIDFSLSVRKETDLEPGISKNTLRVNSTNPYLKDAVYMEYNVWVQIKEGCLWKNFDFYECARQFKYIVDKCDTKGENNKHGGILEGNCVKWRIDVGFGHNLLQ</sequence>
<protein>
    <submittedName>
        <fullName evidence="2">Glycoside hydrolase</fullName>
    </submittedName>
</protein>
<keyword evidence="3" id="KW-1185">Reference proteome</keyword>
<proteinExistence type="predicted"/>
<dbReference type="EMBL" id="CP089280">
    <property type="protein sequence ID" value="USP81870.1"/>
    <property type="molecule type" value="Genomic_DNA"/>
</dbReference>